<dbReference type="Proteomes" id="UP001374535">
    <property type="component" value="Chromosome 2"/>
</dbReference>
<dbReference type="GO" id="GO:0005853">
    <property type="term" value="C:eukaryotic translation elongation factor 1 complex"/>
    <property type="evidence" value="ECO:0007669"/>
    <property type="project" value="InterPro"/>
</dbReference>
<dbReference type="GO" id="GO:0003746">
    <property type="term" value="F:translation elongation factor activity"/>
    <property type="evidence" value="ECO:0007669"/>
    <property type="project" value="InterPro"/>
</dbReference>
<reference evidence="1 2" key="1">
    <citation type="journal article" date="2023" name="Life. Sci Alliance">
        <title>Evolutionary insights into 3D genome organization and epigenetic landscape of Vigna mungo.</title>
        <authorList>
            <person name="Junaid A."/>
            <person name="Singh B."/>
            <person name="Bhatia S."/>
        </authorList>
    </citation>
    <scope>NUCLEOTIDE SEQUENCE [LARGE SCALE GENOMIC DNA]</scope>
    <source>
        <strain evidence="1">Urdbean</strain>
    </source>
</reference>
<dbReference type="GO" id="GO:0005829">
    <property type="term" value="C:cytosol"/>
    <property type="evidence" value="ECO:0007669"/>
    <property type="project" value="TreeGrafter"/>
</dbReference>
<sequence>MTVTFYDPSSASGLKKLNEYLLSRSYITGYQVSKDDLTVYAALPTAPSTEYVNVSRWFNHIDALLRISGVSGEESSVTVKGSLVAEPVSTPPVKVSQSLVFSRERLFAP</sequence>
<evidence type="ECO:0000313" key="2">
    <source>
        <dbReference type="Proteomes" id="UP001374535"/>
    </source>
</evidence>
<keyword evidence="2" id="KW-1185">Reference proteome</keyword>
<dbReference type="Gene3D" id="1.20.1050.130">
    <property type="match status" value="1"/>
</dbReference>
<name>A0AAQ3P6H7_VIGMU</name>
<evidence type="ECO:0000313" key="1">
    <source>
        <dbReference type="EMBL" id="WVZ21547.1"/>
    </source>
</evidence>
<organism evidence="1 2">
    <name type="scientific">Vigna mungo</name>
    <name type="common">Black gram</name>
    <name type="synonym">Phaseolus mungo</name>
    <dbReference type="NCBI Taxonomy" id="3915"/>
    <lineage>
        <taxon>Eukaryota</taxon>
        <taxon>Viridiplantae</taxon>
        <taxon>Streptophyta</taxon>
        <taxon>Embryophyta</taxon>
        <taxon>Tracheophyta</taxon>
        <taxon>Spermatophyta</taxon>
        <taxon>Magnoliopsida</taxon>
        <taxon>eudicotyledons</taxon>
        <taxon>Gunneridae</taxon>
        <taxon>Pentapetalae</taxon>
        <taxon>rosids</taxon>
        <taxon>fabids</taxon>
        <taxon>Fabales</taxon>
        <taxon>Fabaceae</taxon>
        <taxon>Papilionoideae</taxon>
        <taxon>50 kb inversion clade</taxon>
        <taxon>NPAAA clade</taxon>
        <taxon>indigoferoid/millettioid clade</taxon>
        <taxon>Phaseoleae</taxon>
        <taxon>Vigna</taxon>
    </lineage>
</organism>
<evidence type="ECO:0008006" key="3">
    <source>
        <dbReference type="Google" id="ProtNLM"/>
    </source>
</evidence>
<dbReference type="SUPFAM" id="SSF47616">
    <property type="entry name" value="GST C-terminal domain-like"/>
    <property type="match status" value="1"/>
</dbReference>
<dbReference type="AlphaFoldDB" id="A0AAQ3P6H7"/>
<dbReference type="EMBL" id="CP144699">
    <property type="protein sequence ID" value="WVZ21547.1"/>
    <property type="molecule type" value="Genomic_DNA"/>
</dbReference>
<dbReference type="GO" id="GO:0005085">
    <property type="term" value="F:guanyl-nucleotide exchange factor activity"/>
    <property type="evidence" value="ECO:0007669"/>
    <property type="project" value="TreeGrafter"/>
</dbReference>
<gene>
    <name evidence="1" type="ORF">V8G54_008869</name>
</gene>
<dbReference type="PANTHER" id="PTHR11595:SF21">
    <property type="entry name" value="ELONGATION FACTOR 1-BETA"/>
    <property type="match status" value="1"/>
</dbReference>
<dbReference type="FunFam" id="1.20.1050.130:FF:000006">
    <property type="entry name" value="Elongation factor 1-delta 1"/>
    <property type="match status" value="1"/>
</dbReference>
<dbReference type="InterPro" id="IPR036282">
    <property type="entry name" value="Glutathione-S-Trfase_C_sf"/>
</dbReference>
<accession>A0AAQ3P6H7</accession>
<dbReference type="PANTHER" id="PTHR11595">
    <property type="entry name" value="EF-HAND AND COILED-COIL DOMAIN-CONTAINING FAMILY MEMBER"/>
    <property type="match status" value="1"/>
</dbReference>
<protein>
    <recommendedName>
        <fullName evidence="3">Elongation factor 1-delta</fullName>
    </recommendedName>
</protein>
<dbReference type="InterPro" id="IPR049720">
    <property type="entry name" value="EF1B_bsu/dsu"/>
</dbReference>
<proteinExistence type="predicted"/>